<comment type="caution">
    <text evidence="1">The sequence shown here is derived from an EMBL/GenBank/DDBJ whole genome shotgun (WGS) entry which is preliminary data.</text>
</comment>
<organism evidence="1 2">
    <name type="scientific">Paenibacillus profundus</name>
    <dbReference type="NCBI Taxonomy" id="1173085"/>
    <lineage>
        <taxon>Bacteria</taxon>
        <taxon>Bacillati</taxon>
        <taxon>Bacillota</taxon>
        <taxon>Bacilli</taxon>
        <taxon>Bacillales</taxon>
        <taxon>Paenibacillaceae</taxon>
        <taxon>Paenibacillus</taxon>
    </lineage>
</organism>
<dbReference type="Proteomes" id="UP001199916">
    <property type="component" value="Unassembled WGS sequence"/>
</dbReference>
<sequence>MHPAHLQESHVVKLQQWEHELSRISGEKIVLVAYSDNDAEVSATNNDEQRSGKA</sequence>
<reference evidence="1 2" key="1">
    <citation type="submission" date="2021-11" db="EMBL/GenBank/DDBJ databases">
        <title>Draft genome sequence of Paenibacillus profundus YoMME, a new Gram-positive bacteria with exoelectrogenic properties.</title>
        <authorList>
            <person name="Hubenova Y."/>
            <person name="Hubenova E."/>
            <person name="Manasiev Y."/>
            <person name="Peykov S."/>
            <person name="Mitov M."/>
        </authorList>
    </citation>
    <scope>NUCLEOTIDE SEQUENCE [LARGE SCALE GENOMIC DNA]</scope>
    <source>
        <strain evidence="1 2">YoMME</strain>
    </source>
</reference>
<gene>
    <name evidence="1" type="ORF">LQV63_09605</name>
</gene>
<evidence type="ECO:0000313" key="2">
    <source>
        <dbReference type="Proteomes" id="UP001199916"/>
    </source>
</evidence>
<accession>A0ABS8YGS7</accession>
<protein>
    <submittedName>
        <fullName evidence="1">Uncharacterized protein</fullName>
    </submittedName>
</protein>
<proteinExistence type="predicted"/>
<keyword evidence="2" id="KW-1185">Reference proteome</keyword>
<name>A0ABS8YGS7_9BACL</name>
<dbReference type="RefSeq" id="WP_233696509.1">
    <property type="nucleotide sequence ID" value="NZ_JAJNBZ010000005.1"/>
</dbReference>
<dbReference type="EMBL" id="JAJNBZ010000005">
    <property type="protein sequence ID" value="MCE5169566.1"/>
    <property type="molecule type" value="Genomic_DNA"/>
</dbReference>
<evidence type="ECO:0000313" key="1">
    <source>
        <dbReference type="EMBL" id="MCE5169566.1"/>
    </source>
</evidence>